<comment type="PTM">
    <text evidence="12">Binds 4 heme groups per subunit.</text>
</comment>
<evidence type="ECO:0000256" key="5">
    <source>
        <dbReference type="ARBA" id="ARBA00022617"/>
    </source>
</evidence>
<feature type="binding site" description="covalent" evidence="13">
    <location>
        <position position="147"/>
    </location>
    <ligand>
        <name>heme</name>
        <dbReference type="ChEBI" id="CHEBI:30413"/>
        <label>4</label>
    </ligand>
</feature>
<evidence type="ECO:0000256" key="7">
    <source>
        <dbReference type="ARBA" id="ARBA00022723"/>
    </source>
</evidence>
<dbReference type="Proteomes" id="UP000256695">
    <property type="component" value="Unassembled WGS sequence"/>
</dbReference>
<evidence type="ECO:0000256" key="6">
    <source>
        <dbReference type="ARBA" id="ARBA00022692"/>
    </source>
</evidence>
<dbReference type="InterPro" id="IPR051174">
    <property type="entry name" value="Cytochrome_c-type_ET"/>
</dbReference>
<feature type="binding site" description="covalent" evidence="13">
    <location>
        <position position="66"/>
    </location>
    <ligand>
        <name>heme</name>
        <dbReference type="ChEBI" id="CHEBI:30413"/>
        <label>2</label>
    </ligand>
</feature>
<comment type="subcellular location">
    <subcellularLocation>
        <location evidence="1">Cell membrane</location>
        <topology evidence="1">Single-pass membrane protein</topology>
    </subcellularLocation>
</comment>
<feature type="binding site" description="axial binding residue" evidence="14">
    <location>
        <position position="70"/>
    </location>
    <ligand>
        <name>heme</name>
        <dbReference type="ChEBI" id="CHEBI:30413"/>
        <label>2</label>
    </ligand>
    <ligandPart>
        <name>Fe</name>
        <dbReference type="ChEBI" id="CHEBI:18248"/>
    </ligandPart>
</feature>
<feature type="binding site" description="axial binding residue" evidence="14">
    <location>
        <position position="153"/>
    </location>
    <ligand>
        <name>heme</name>
        <dbReference type="ChEBI" id="CHEBI:30413"/>
        <label>2</label>
    </ligand>
    <ligandPart>
        <name>Fe</name>
        <dbReference type="ChEBI" id="CHEBI:18248"/>
    </ligandPart>
</feature>
<comment type="cofactor">
    <cofactor evidence="13">
        <name>heme</name>
        <dbReference type="ChEBI" id="CHEBI:30413"/>
    </cofactor>
    <text evidence="13">Binds 4 heme groups per subunit.</text>
</comment>
<feature type="binding site" description="covalent" evidence="13">
    <location>
        <position position="45"/>
    </location>
    <ligand>
        <name>heme</name>
        <dbReference type="ChEBI" id="CHEBI:30413"/>
        <label>1</label>
    </ligand>
</feature>
<dbReference type="PROSITE" id="PS51257">
    <property type="entry name" value="PROKAR_LIPOPROTEIN"/>
    <property type="match status" value="1"/>
</dbReference>
<feature type="binding site" description="covalent" evidence="13">
    <location>
        <position position="120"/>
    </location>
    <ligand>
        <name>heme</name>
        <dbReference type="ChEBI" id="CHEBI:30413"/>
        <label>3</label>
    </ligand>
</feature>
<evidence type="ECO:0000256" key="14">
    <source>
        <dbReference type="PIRSR" id="PIRSR000013-2"/>
    </source>
</evidence>
<dbReference type="InterPro" id="IPR005126">
    <property type="entry name" value="NapC/NirT_cyt_c_N"/>
</dbReference>
<dbReference type="EMBL" id="NXLX01000018">
    <property type="protein sequence ID" value="RDU72625.1"/>
    <property type="molecule type" value="Genomic_DNA"/>
</dbReference>
<keyword evidence="3 12" id="KW-0813">Transport</keyword>
<keyword evidence="18" id="KW-1185">Reference proteome</keyword>
<feature type="binding site" description="axial binding residue" evidence="14">
    <location>
        <position position="148"/>
    </location>
    <ligand>
        <name>heme</name>
        <dbReference type="ChEBI" id="CHEBI:30413"/>
        <label>4</label>
    </ligand>
    <ligandPart>
        <name>Fe</name>
        <dbReference type="ChEBI" id="CHEBI:18248"/>
    </ligandPart>
</feature>
<evidence type="ECO:0000256" key="3">
    <source>
        <dbReference type="ARBA" id="ARBA00022448"/>
    </source>
</evidence>
<evidence type="ECO:0000256" key="15">
    <source>
        <dbReference type="SAM" id="Phobius"/>
    </source>
</evidence>
<name>A0A3D8J614_9HELI</name>
<dbReference type="GO" id="GO:0020037">
    <property type="term" value="F:heme binding"/>
    <property type="evidence" value="ECO:0007669"/>
    <property type="project" value="InterPro"/>
</dbReference>
<evidence type="ECO:0000313" key="18">
    <source>
        <dbReference type="Proteomes" id="UP000256695"/>
    </source>
</evidence>
<evidence type="ECO:0000256" key="11">
    <source>
        <dbReference type="ARBA" id="ARBA00023136"/>
    </source>
</evidence>
<evidence type="ECO:0000256" key="2">
    <source>
        <dbReference type="ARBA" id="ARBA00007395"/>
    </source>
</evidence>
<feature type="binding site" description="covalent" evidence="13">
    <location>
        <position position="117"/>
    </location>
    <ligand>
        <name>heme</name>
        <dbReference type="ChEBI" id="CHEBI:30413"/>
        <label>3</label>
    </ligand>
</feature>
<dbReference type="GO" id="GO:0046872">
    <property type="term" value="F:metal ion binding"/>
    <property type="evidence" value="ECO:0007669"/>
    <property type="project" value="UniProtKB-KW"/>
</dbReference>
<dbReference type="GO" id="GO:0005886">
    <property type="term" value="C:plasma membrane"/>
    <property type="evidence" value="ECO:0007669"/>
    <property type="project" value="UniProtKB-SubCell"/>
</dbReference>
<evidence type="ECO:0000256" key="8">
    <source>
        <dbReference type="ARBA" id="ARBA00022982"/>
    </source>
</evidence>
<keyword evidence="9 15" id="KW-1133">Transmembrane helix</keyword>
<dbReference type="GO" id="GO:0019333">
    <property type="term" value="P:denitrification pathway"/>
    <property type="evidence" value="ECO:0007669"/>
    <property type="project" value="InterPro"/>
</dbReference>
<keyword evidence="5 12" id="KW-0349">Heme</keyword>
<dbReference type="SUPFAM" id="SSF48695">
    <property type="entry name" value="Multiheme cytochromes"/>
    <property type="match status" value="1"/>
</dbReference>
<feature type="binding site" description="covalent" evidence="13">
    <location>
        <position position="69"/>
    </location>
    <ligand>
        <name>heme</name>
        <dbReference type="ChEBI" id="CHEBI:30413"/>
        <label>2</label>
    </ligand>
</feature>
<keyword evidence="8 12" id="KW-0249">Electron transport</keyword>
<dbReference type="RefSeq" id="WP_115579443.1">
    <property type="nucleotide sequence ID" value="NZ_NXLX01000018.1"/>
</dbReference>
<feature type="domain" description="NapC/NirT cytochrome c N-terminal" evidence="16">
    <location>
        <begin position="4"/>
        <end position="154"/>
    </location>
</feature>
<evidence type="ECO:0000256" key="10">
    <source>
        <dbReference type="ARBA" id="ARBA00023004"/>
    </source>
</evidence>
<dbReference type="AlphaFoldDB" id="A0A3D8J614"/>
<dbReference type="InterPro" id="IPR038266">
    <property type="entry name" value="NapC/NirT_cytc_sf"/>
</dbReference>
<comment type="caution">
    <text evidence="17">The sequence shown here is derived from an EMBL/GenBank/DDBJ whole genome shotgun (WGS) entry which is preliminary data.</text>
</comment>
<reference evidence="17 18" key="1">
    <citation type="submission" date="2018-04" db="EMBL/GenBank/DDBJ databases">
        <title>Novel Campyloabacter and Helicobacter Species and Strains.</title>
        <authorList>
            <person name="Mannion A.J."/>
            <person name="Shen Z."/>
            <person name="Fox J.G."/>
        </authorList>
    </citation>
    <scope>NUCLEOTIDE SEQUENCE [LARGE SCALE GENOMIC DNA]</scope>
    <source>
        <strain evidence="17 18">MIT 04-9362</strain>
    </source>
</reference>
<keyword evidence="6 15" id="KW-0812">Transmembrane</keyword>
<dbReference type="NCBIfam" id="TIGR03153">
    <property type="entry name" value="cytochr_NrfH"/>
    <property type="match status" value="1"/>
</dbReference>
<dbReference type="PIRSF" id="PIRSF000013">
    <property type="entry name" value="4_hem_cytochrm_NapC"/>
    <property type="match status" value="1"/>
</dbReference>
<protein>
    <recommendedName>
        <fullName evidence="12">Cytochrome c-type protein</fullName>
    </recommendedName>
</protein>
<dbReference type="Gene3D" id="1.10.3820.10">
    <property type="entry name" value="Di-heme elbow motif domain"/>
    <property type="match status" value="1"/>
</dbReference>
<keyword evidence="7 12" id="KW-0479">Metal-binding</keyword>
<dbReference type="GO" id="GO:0009055">
    <property type="term" value="F:electron transfer activity"/>
    <property type="evidence" value="ECO:0007669"/>
    <property type="project" value="TreeGrafter"/>
</dbReference>
<evidence type="ECO:0000256" key="9">
    <source>
        <dbReference type="ARBA" id="ARBA00022989"/>
    </source>
</evidence>
<evidence type="ECO:0000256" key="1">
    <source>
        <dbReference type="ARBA" id="ARBA00004162"/>
    </source>
</evidence>
<feature type="transmembrane region" description="Helical" evidence="15">
    <location>
        <begin position="7"/>
        <end position="27"/>
    </location>
</feature>
<comment type="similarity">
    <text evidence="2">Belongs to the NapC/NirT/NrfH family.</text>
</comment>
<dbReference type="OrthoDB" id="9782159at2"/>
<keyword evidence="10 12" id="KW-0408">Iron</keyword>
<dbReference type="InterPro" id="IPR036280">
    <property type="entry name" value="Multihaem_cyt_sf"/>
</dbReference>
<evidence type="ECO:0000256" key="12">
    <source>
        <dbReference type="PIRNR" id="PIRNR000013"/>
    </source>
</evidence>
<keyword evidence="4" id="KW-1003">Cell membrane</keyword>
<feature type="binding site" description="axial binding residue" evidence="14">
    <location>
        <position position="121"/>
    </location>
    <ligand>
        <name>heme</name>
        <dbReference type="ChEBI" id="CHEBI:30413"/>
        <label>3</label>
    </ligand>
    <ligandPart>
        <name>Fe</name>
        <dbReference type="ChEBI" id="CHEBI:18248"/>
    </ligandPart>
</feature>
<proteinExistence type="inferred from homology"/>
<dbReference type="Pfam" id="PF03264">
    <property type="entry name" value="Cytochrom_NNT"/>
    <property type="match status" value="1"/>
</dbReference>
<dbReference type="GO" id="GO:0009061">
    <property type="term" value="P:anaerobic respiration"/>
    <property type="evidence" value="ECO:0007669"/>
    <property type="project" value="TreeGrafter"/>
</dbReference>
<evidence type="ECO:0000259" key="16">
    <source>
        <dbReference type="Pfam" id="PF03264"/>
    </source>
</evidence>
<feature type="binding site" description="covalent" evidence="13">
    <location>
        <position position="42"/>
    </location>
    <ligand>
        <name>heme</name>
        <dbReference type="ChEBI" id="CHEBI:30413"/>
        <label>1</label>
    </ligand>
</feature>
<dbReference type="InterPro" id="IPR024717">
    <property type="entry name" value="NapC/NirT/NrfH"/>
</dbReference>
<evidence type="ECO:0000256" key="4">
    <source>
        <dbReference type="ARBA" id="ARBA00022475"/>
    </source>
</evidence>
<feature type="binding site" description="axial binding residue" evidence="14">
    <location>
        <position position="48"/>
    </location>
    <ligand>
        <name>heme</name>
        <dbReference type="ChEBI" id="CHEBI:30413"/>
        <label>1</label>
    </ligand>
    <ligandPart>
        <name>Fe</name>
        <dbReference type="ChEBI" id="CHEBI:18248"/>
    </ligandPart>
</feature>
<evidence type="ECO:0000256" key="13">
    <source>
        <dbReference type="PIRSR" id="PIRSR000013-1"/>
    </source>
</evidence>
<accession>A0A3D8J614</accession>
<keyword evidence="11 15" id="KW-0472">Membrane</keyword>
<evidence type="ECO:0000313" key="17">
    <source>
        <dbReference type="EMBL" id="RDU72625.1"/>
    </source>
</evidence>
<sequence length="157" mass="17640">MENKKTLIILAVLVVGFVFGVGCFTFFNAKGLSYLSNDSSACNNCHVMNEVYDDYAKSSHKNVAQCGDCHLPHSFVRKWVAKAQSGIGHMIAFTFDKNLPAHFEANKNTQKWVQENCISCHQDYVKNVIDPTLKAQHQDNSLRCVSCHKDTGHKRGF</sequence>
<gene>
    <name evidence="17" type="primary">nrfH</name>
    <name evidence="17" type="ORF">CQA57_06575</name>
</gene>
<organism evidence="17 18">
    <name type="scientific">Helicobacter anseris</name>
    <dbReference type="NCBI Taxonomy" id="375926"/>
    <lineage>
        <taxon>Bacteria</taxon>
        <taxon>Pseudomonadati</taxon>
        <taxon>Campylobacterota</taxon>
        <taxon>Epsilonproteobacteria</taxon>
        <taxon>Campylobacterales</taxon>
        <taxon>Helicobacteraceae</taxon>
        <taxon>Helicobacter</taxon>
    </lineage>
</organism>
<feature type="binding site" evidence="13">
    <location>
        <position position="78"/>
    </location>
    <ligand>
        <name>a menaquinol</name>
        <dbReference type="ChEBI" id="CHEBI:18151"/>
    </ligand>
</feature>
<dbReference type="PANTHER" id="PTHR30333:SF1">
    <property type="entry name" value="CYTOCHROME C-TYPE PROTEIN NAPC"/>
    <property type="match status" value="1"/>
</dbReference>
<dbReference type="GO" id="GO:0022900">
    <property type="term" value="P:electron transport chain"/>
    <property type="evidence" value="ECO:0007669"/>
    <property type="project" value="InterPro"/>
</dbReference>
<feature type="binding site" description="covalent" evidence="13">
    <location>
        <position position="144"/>
    </location>
    <ligand>
        <name>heme</name>
        <dbReference type="ChEBI" id="CHEBI:30413"/>
        <label>4</label>
    </ligand>
</feature>
<dbReference type="PANTHER" id="PTHR30333">
    <property type="entry name" value="CYTOCHROME C-TYPE PROTEIN"/>
    <property type="match status" value="1"/>
</dbReference>
<dbReference type="InterPro" id="IPR017571">
    <property type="entry name" value="NrfH"/>
</dbReference>